<dbReference type="EMBL" id="WOAD01000008">
    <property type="protein sequence ID" value="MUI35806.1"/>
    <property type="molecule type" value="Genomic_DNA"/>
</dbReference>
<dbReference type="InterPro" id="IPR002727">
    <property type="entry name" value="DUF47"/>
</dbReference>
<organism evidence="3 6">
    <name type="scientific">Pseudomonas aeruginosa</name>
    <dbReference type="NCBI Taxonomy" id="287"/>
    <lineage>
        <taxon>Bacteria</taxon>
        <taxon>Pseudomonadati</taxon>
        <taxon>Pseudomonadota</taxon>
        <taxon>Gammaproteobacteria</taxon>
        <taxon>Pseudomonadales</taxon>
        <taxon>Pseudomonadaceae</taxon>
        <taxon>Pseudomonas</taxon>
    </lineage>
</organism>
<dbReference type="AlphaFoldDB" id="A0A077K0G6"/>
<evidence type="ECO:0000313" key="6">
    <source>
        <dbReference type="Proteomes" id="UP000644192"/>
    </source>
</evidence>
<evidence type="ECO:0000313" key="2">
    <source>
        <dbReference type="EMBL" id="MUI35806.1"/>
    </source>
</evidence>
<dbReference type="PANTHER" id="PTHR36536:SF3">
    <property type="entry name" value="UPF0111 PROTEIN HI_1603"/>
    <property type="match status" value="1"/>
</dbReference>
<dbReference type="Proteomes" id="UP001297540">
    <property type="component" value="Chromosome"/>
</dbReference>
<dbReference type="NCBIfam" id="TIGR00153">
    <property type="entry name" value="TIGR00153 family protein"/>
    <property type="match status" value="1"/>
</dbReference>
<evidence type="ECO:0000313" key="3">
    <source>
        <dbReference type="EMBL" id="MZZ14982.1"/>
    </source>
</evidence>
<dbReference type="InterPro" id="IPR038078">
    <property type="entry name" value="PhoU-like_sf"/>
</dbReference>
<dbReference type="EMBL" id="WXZT01000015">
    <property type="protein sequence ID" value="MZZ14982.1"/>
    <property type="molecule type" value="Genomic_DNA"/>
</dbReference>
<dbReference type="Pfam" id="PF01865">
    <property type="entry name" value="PhoU_div"/>
    <property type="match status" value="1"/>
</dbReference>
<dbReference type="Proteomes" id="UP000644192">
    <property type="component" value="Unassembled WGS sequence"/>
</dbReference>
<gene>
    <name evidence="2" type="ORF">GNQ48_12370</name>
    <name evidence="3" type="ORF">GUL26_22275</name>
    <name evidence="4" type="ORF">L4V69_35675</name>
</gene>
<reference evidence="3" key="2">
    <citation type="submission" date="2020-01" db="EMBL/GenBank/DDBJ databases">
        <title>Bacteria Cultured from War Wounds Associated with the Conflict in Eastern Ukraine.</title>
        <authorList>
            <person name="Snesrud E."/>
            <person name="Galac M.R."/>
            <person name="Mc Gann P."/>
            <person name="Valentine K."/>
            <person name="Viacheslav K."/>
        </authorList>
    </citation>
    <scope>NUCLEOTIDE SEQUENCE</scope>
    <source>
        <strain evidence="3">VNMU148</strain>
    </source>
</reference>
<dbReference type="SUPFAM" id="SSF109755">
    <property type="entry name" value="PhoU-like"/>
    <property type="match status" value="1"/>
</dbReference>
<proteinExistence type="inferred from homology"/>
<sequence>MPTNPFISLFGRSPIGPMQQHIAKAHECAAGLLPFFRAVIAEDWAQVEQVQQDMVRLEQEADRLKKNVRMHLPKSLFLPVPRSDLLELLSVQDKVANRAKDIAGLMLGRRMRIPLPLQGQMLAYVQRSVDASAQALRVVNELNELLETGFGGRETSLVESMVEELEAIENDTDRIQVEVRRELFRLESELPPVDVMFLYQIIEWIGDVADRAQRVGNRLEQLLAR</sequence>
<dbReference type="KEGG" id="paeb:NCGM1900_6004"/>
<evidence type="ECO:0000256" key="1">
    <source>
        <dbReference type="ARBA" id="ARBA00008591"/>
    </source>
</evidence>
<dbReference type="Gene3D" id="1.20.58.220">
    <property type="entry name" value="Phosphate transport system protein phou homolog 2, domain 2"/>
    <property type="match status" value="1"/>
</dbReference>
<dbReference type="PANTHER" id="PTHR36536">
    <property type="entry name" value="UPF0111 PROTEIN HI_1603"/>
    <property type="match status" value="1"/>
</dbReference>
<dbReference type="RefSeq" id="WP_003096272.1">
    <property type="nucleotide sequence ID" value="NZ_AP014622.1"/>
</dbReference>
<evidence type="ECO:0000313" key="4">
    <source>
        <dbReference type="EMBL" id="WOS77762.1"/>
    </source>
</evidence>
<comment type="similarity">
    <text evidence="1">Belongs to the UPF0111 family.</text>
</comment>
<reference evidence="4" key="3">
    <citation type="submission" date="2023-06" db="EMBL/GenBank/DDBJ databases">
        <authorList>
            <consortium name="Clinical and Environmental Microbiology Branch: Whole genome sequencing antimicrobial resistance pathogens in the healthcare setting"/>
        </authorList>
    </citation>
    <scope>NUCLEOTIDE SEQUENCE</scope>
    <source>
        <strain evidence="4">2021CK-01020</strain>
    </source>
</reference>
<dbReference type="InterPro" id="IPR018445">
    <property type="entry name" value="Put_Phosphate_transp_reg"/>
</dbReference>
<protein>
    <submittedName>
        <fullName evidence="3">TIGR00153 family protein</fullName>
    </submittedName>
</protein>
<evidence type="ECO:0000313" key="5">
    <source>
        <dbReference type="Proteomes" id="UP000433532"/>
    </source>
</evidence>
<dbReference type="Proteomes" id="UP000433532">
    <property type="component" value="Unassembled WGS sequence"/>
</dbReference>
<reference evidence="4" key="4">
    <citation type="submission" date="2023-10" db="EMBL/GenBank/DDBJ databases">
        <title>Pathogen: clinical or host-associated sample.</title>
        <authorList>
            <person name="Hergert J."/>
            <person name="Casey R."/>
            <person name="Wagner J."/>
            <person name="Young E.L."/>
            <person name="Oakeson K.F."/>
        </authorList>
    </citation>
    <scope>NUCLEOTIDE SEQUENCE</scope>
    <source>
        <strain evidence="4">2021CK-01020</strain>
    </source>
</reference>
<reference evidence="2 5" key="1">
    <citation type="submission" date="2019-11" db="EMBL/GenBank/DDBJ databases">
        <title>Genomes of ocular Pseudomonas aeruginosa isolates.</title>
        <authorList>
            <person name="Khan M."/>
            <person name="Rice S.A."/>
            <person name="Willcox M.D.P."/>
            <person name="Stapleton F."/>
        </authorList>
    </citation>
    <scope>NUCLEOTIDE SEQUENCE [LARGE SCALE GENOMIC DNA]</scope>
    <source>
        <strain evidence="2 5">PA221</strain>
    </source>
</reference>
<accession>A0A077K0G6</accession>
<dbReference type="EMBL" id="CP136986">
    <property type="protein sequence ID" value="WOS77762.1"/>
    <property type="molecule type" value="Genomic_DNA"/>
</dbReference>
<name>A0A077K0G6_PSEAI</name>